<dbReference type="EMBL" id="AVBF01000048">
    <property type="protein sequence ID" value="KGP71771.1"/>
    <property type="molecule type" value="Genomic_DNA"/>
</dbReference>
<dbReference type="PIRSF" id="PIRSF029962">
    <property type="entry name" value="UCP029962"/>
    <property type="match status" value="1"/>
</dbReference>
<evidence type="ECO:0000313" key="8">
    <source>
        <dbReference type="Proteomes" id="UP000030147"/>
    </source>
</evidence>
<evidence type="ECO:0000256" key="5">
    <source>
        <dbReference type="SAM" id="Phobius"/>
    </source>
</evidence>
<evidence type="ECO:0000256" key="2">
    <source>
        <dbReference type="ARBA" id="ARBA00022692"/>
    </source>
</evidence>
<gene>
    <name evidence="7" type="ORF">N782_16620</name>
</gene>
<feature type="domain" description="DUF1232" evidence="6">
    <location>
        <begin position="40"/>
        <end position="71"/>
    </location>
</feature>
<sequence>MLRFWRRIRFLFNLKKSIPFLMEFFRSYEVDRNKKIFSGLLIVGYILFPFDLIPDFLGLIGFLDDVTVLTFVLQQIVKMAPQSLRDKYDVQVNK</sequence>
<dbReference type="AlphaFoldDB" id="A0A0A2TCI0"/>
<evidence type="ECO:0000256" key="4">
    <source>
        <dbReference type="ARBA" id="ARBA00023136"/>
    </source>
</evidence>
<comment type="subcellular location">
    <subcellularLocation>
        <location evidence="1">Endomembrane system</location>
        <topology evidence="1">Multi-pass membrane protein</topology>
    </subcellularLocation>
</comment>
<proteinExistence type="predicted"/>
<keyword evidence="8" id="KW-1185">Reference proteome</keyword>
<dbReference type="eggNOG" id="COG3339">
    <property type="taxonomic scope" value="Bacteria"/>
</dbReference>
<keyword evidence="4 5" id="KW-0472">Membrane</keyword>
<dbReference type="Proteomes" id="UP000030147">
    <property type="component" value="Unassembled WGS sequence"/>
</dbReference>
<dbReference type="STRING" id="1385514.N782_16620"/>
<dbReference type="Pfam" id="PF06803">
    <property type="entry name" value="DUF1232"/>
    <property type="match status" value="1"/>
</dbReference>
<evidence type="ECO:0000256" key="3">
    <source>
        <dbReference type="ARBA" id="ARBA00022989"/>
    </source>
</evidence>
<evidence type="ECO:0000259" key="6">
    <source>
        <dbReference type="Pfam" id="PF06803"/>
    </source>
</evidence>
<dbReference type="RefSeq" id="WP_036821951.1">
    <property type="nucleotide sequence ID" value="NZ_AVBF01000048.1"/>
</dbReference>
<feature type="transmembrane region" description="Helical" evidence="5">
    <location>
        <begin position="36"/>
        <end position="53"/>
    </location>
</feature>
<protein>
    <submittedName>
        <fullName evidence="7">Membrane protein</fullName>
    </submittedName>
</protein>
<organism evidence="7 8">
    <name type="scientific">Pontibacillus yanchengensis Y32</name>
    <dbReference type="NCBI Taxonomy" id="1385514"/>
    <lineage>
        <taxon>Bacteria</taxon>
        <taxon>Bacillati</taxon>
        <taxon>Bacillota</taxon>
        <taxon>Bacilli</taxon>
        <taxon>Bacillales</taxon>
        <taxon>Bacillaceae</taxon>
        <taxon>Pontibacillus</taxon>
    </lineage>
</organism>
<dbReference type="GO" id="GO:0012505">
    <property type="term" value="C:endomembrane system"/>
    <property type="evidence" value="ECO:0007669"/>
    <property type="project" value="UniProtKB-SubCell"/>
</dbReference>
<dbReference type="OrthoDB" id="2679475at2"/>
<evidence type="ECO:0000313" key="7">
    <source>
        <dbReference type="EMBL" id="KGP71771.1"/>
    </source>
</evidence>
<evidence type="ECO:0000256" key="1">
    <source>
        <dbReference type="ARBA" id="ARBA00004127"/>
    </source>
</evidence>
<keyword evidence="2 5" id="KW-0812">Transmembrane</keyword>
<name>A0A0A2TCI0_9BACI</name>
<comment type="caution">
    <text evidence="7">The sequence shown here is derived from an EMBL/GenBank/DDBJ whole genome shotgun (WGS) entry which is preliminary data.</text>
</comment>
<dbReference type="InterPro" id="IPR016941">
    <property type="entry name" value="UCP029962"/>
</dbReference>
<dbReference type="InterPro" id="IPR010652">
    <property type="entry name" value="DUF1232"/>
</dbReference>
<keyword evidence="3 5" id="KW-1133">Transmembrane helix</keyword>
<reference evidence="7 8" key="1">
    <citation type="journal article" date="2015" name="Stand. Genomic Sci.">
        <title>High quality draft genome sequence of the moderately halophilic bacterium Pontibacillus yanchengensis Y32(T) and comparison among Pontibacillus genomes.</title>
        <authorList>
            <person name="Huang J."/>
            <person name="Qiao Z.X."/>
            <person name="Tang J.W."/>
            <person name="Wang G."/>
        </authorList>
    </citation>
    <scope>NUCLEOTIDE SEQUENCE [LARGE SCALE GENOMIC DNA]</scope>
    <source>
        <strain evidence="7 8">Y32</strain>
    </source>
</reference>
<accession>A0A0A2TCI0</accession>